<sequence>MRLPENNGRLFVGGIAPGTGDVDLRRHFCRYGEVAEICHPKHRPTGLTRGFAFVQFLSPTDAGRALADPHHVIIGQQVRVARAKPRAAPYKPLCDRIHRVRNHGYRVSDIMTIKLGPMSGNYEECEYVKKLREFGDIIDNTLTFECIIGYISEDGKECLVRWPPVQSDDKQSALSSGQGDIIPSFATSLKEHAQFSSTGNLVSAKEDCRYCLEFWFPGTAAAAHYRSGYPNAVYVGHAPGAESIHPTYSTKDGQSQNCCWLVPFKPYDSNDVIGFSVFEECALLEDNLKAYCG</sequence>
<reference evidence="3 4" key="1">
    <citation type="submission" date="2024-02" db="EMBL/GenBank/DDBJ databases">
        <title>High-quality chromosome-scale genome assembly of Pensacola bahiagrass (Paspalum notatum Flugge var. saurae).</title>
        <authorList>
            <person name="Vega J.M."/>
            <person name="Podio M."/>
            <person name="Orjuela J."/>
            <person name="Siena L.A."/>
            <person name="Pessino S.C."/>
            <person name="Combes M.C."/>
            <person name="Mariac C."/>
            <person name="Albertini E."/>
            <person name="Pupilli F."/>
            <person name="Ortiz J.P.A."/>
            <person name="Leblanc O."/>
        </authorList>
    </citation>
    <scope>NUCLEOTIDE SEQUENCE [LARGE SCALE GENOMIC DNA]</scope>
    <source>
        <strain evidence="3">R1</strain>
        <tissue evidence="3">Leaf</tissue>
    </source>
</reference>
<dbReference type="SUPFAM" id="SSF54928">
    <property type="entry name" value="RNA-binding domain, RBD"/>
    <property type="match status" value="1"/>
</dbReference>
<evidence type="ECO:0000313" key="3">
    <source>
        <dbReference type="EMBL" id="WVZ69134.1"/>
    </source>
</evidence>
<dbReference type="InterPro" id="IPR000504">
    <property type="entry name" value="RRM_dom"/>
</dbReference>
<dbReference type="EMBL" id="CP144748">
    <property type="protein sequence ID" value="WVZ69134.1"/>
    <property type="molecule type" value="Genomic_DNA"/>
</dbReference>
<dbReference type="Proteomes" id="UP001341281">
    <property type="component" value="Chromosome 04"/>
</dbReference>
<dbReference type="PANTHER" id="PTHR48035:SF2">
    <property type="entry name" value="RNA-BINDING REGION RNP-1 DOMAIN-CONTAINING PROTEIN"/>
    <property type="match status" value="1"/>
</dbReference>
<dbReference type="InterPro" id="IPR053260">
    <property type="entry name" value="hnRNP"/>
</dbReference>
<keyword evidence="1" id="KW-0694">RNA-binding</keyword>
<evidence type="ECO:0000256" key="1">
    <source>
        <dbReference type="PROSITE-ProRule" id="PRU00176"/>
    </source>
</evidence>
<feature type="domain" description="RRM" evidence="2">
    <location>
        <begin position="8"/>
        <end position="85"/>
    </location>
</feature>
<evidence type="ECO:0000313" key="4">
    <source>
        <dbReference type="Proteomes" id="UP001341281"/>
    </source>
</evidence>
<proteinExistence type="predicted"/>
<accession>A0AAQ3T8I7</accession>
<feature type="non-terminal residue" evidence="3">
    <location>
        <position position="1"/>
    </location>
</feature>
<dbReference type="Pfam" id="PF00076">
    <property type="entry name" value="RRM_1"/>
    <property type="match status" value="1"/>
</dbReference>
<evidence type="ECO:0000259" key="2">
    <source>
        <dbReference type="PROSITE" id="PS50102"/>
    </source>
</evidence>
<dbReference type="AlphaFoldDB" id="A0AAQ3T8I7"/>
<name>A0AAQ3T8I7_PASNO</name>
<keyword evidence="4" id="KW-1185">Reference proteome</keyword>
<dbReference type="PANTHER" id="PTHR48035">
    <property type="entry name" value="HETEROGENEOUS NUCLEAR RIBONUCLEOPROTEIN 1"/>
    <property type="match status" value="1"/>
</dbReference>
<dbReference type="InterPro" id="IPR012677">
    <property type="entry name" value="Nucleotide-bd_a/b_plait_sf"/>
</dbReference>
<dbReference type="InterPro" id="IPR035979">
    <property type="entry name" value="RBD_domain_sf"/>
</dbReference>
<dbReference type="Gene3D" id="3.30.70.330">
    <property type="match status" value="1"/>
</dbReference>
<dbReference type="GO" id="GO:0003723">
    <property type="term" value="F:RNA binding"/>
    <property type="evidence" value="ECO:0007669"/>
    <property type="project" value="UniProtKB-UniRule"/>
</dbReference>
<gene>
    <name evidence="3" type="ORF">U9M48_017970</name>
</gene>
<dbReference type="PROSITE" id="PS50102">
    <property type="entry name" value="RRM"/>
    <property type="match status" value="1"/>
</dbReference>
<organism evidence="3 4">
    <name type="scientific">Paspalum notatum var. saurae</name>
    <dbReference type="NCBI Taxonomy" id="547442"/>
    <lineage>
        <taxon>Eukaryota</taxon>
        <taxon>Viridiplantae</taxon>
        <taxon>Streptophyta</taxon>
        <taxon>Embryophyta</taxon>
        <taxon>Tracheophyta</taxon>
        <taxon>Spermatophyta</taxon>
        <taxon>Magnoliopsida</taxon>
        <taxon>Liliopsida</taxon>
        <taxon>Poales</taxon>
        <taxon>Poaceae</taxon>
        <taxon>PACMAD clade</taxon>
        <taxon>Panicoideae</taxon>
        <taxon>Andropogonodae</taxon>
        <taxon>Paspaleae</taxon>
        <taxon>Paspalinae</taxon>
        <taxon>Paspalum</taxon>
    </lineage>
</organism>
<dbReference type="SMART" id="SM00360">
    <property type="entry name" value="RRM"/>
    <property type="match status" value="1"/>
</dbReference>
<protein>
    <recommendedName>
        <fullName evidence="2">RRM domain-containing protein</fullName>
    </recommendedName>
</protein>